<evidence type="ECO:0000256" key="9">
    <source>
        <dbReference type="ARBA" id="ARBA00023251"/>
    </source>
</evidence>
<dbReference type="Proteomes" id="UP001204562">
    <property type="component" value="Unassembled WGS sequence"/>
</dbReference>
<reference evidence="11" key="1">
    <citation type="submission" date="2022-06" db="EMBL/GenBank/DDBJ databases">
        <title>Isolation of gut microbiota from human fecal samples.</title>
        <authorList>
            <person name="Pamer E.G."/>
            <person name="Barat B."/>
            <person name="Waligurski E."/>
            <person name="Medina S."/>
            <person name="Paddock L."/>
            <person name="Mostad J."/>
        </authorList>
    </citation>
    <scope>NUCLEOTIDE SEQUENCE</scope>
    <source>
        <strain evidence="11">DFI.9.91</strain>
    </source>
</reference>
<dbReference type="GO" id="GO:0042910">
    <property type="term" value="F:xenobiotic transmembrane transporter activity"/>
    <property type="evidence" value="ECO:0007669"/>
    <property type="project" value="InterPro"/>
</dbReference>
<dbReference type="InterPro" id="IPR051327">
    <property type="entry name" value="MATE_MepA_subfamily"/>
</dbReference>
<dbReference type="InterPro" id="IPR002528">
    <property type="entry name" value="MATE_fam"/>
</dbReference>
<keyword evidence="7 10" id="KW-1133">Transmembrane helix</keyword>
<comment type="caution">
    <text evidence="11">The sequence shown here is derived from an EMBL/GenBank/DDBJ whole genome shotgun (WGS) entry which is preliminary data.</text>
</comment>
<evidence type="ECO:0000256" key="10">
    <source>
        <dbReference type="SAM" id="Phobius"/>
    </source>
</evidence>
<dbReference type="Pfam" id="PF01554">
    <property type="entry name" value="MatE"/>
    <property type="match status" value="2"/>
</dbReference>
<dbReference type="PIRSF" id="PIRSF006603">
    <property type="entry name" value="DinF"/>
    <property type="match status" value="1"/>
</dbReference>
<feature type="transmembrane region" description="Helical" evidence="10">
    <location>
        <begin position="431"/>
        <end position="452"/>
    </location>
</feature>
<proteinExistence type="inferred from homology"/>
<accession>A0AAW5JQE7</accession>
<dbReference type="InterPro" id="IPR048279">
    <property type="entry name" value="MdtK-like"/>
</dbReference>
<evidence type="ECO:0000256" key="6">
    <source>
        <dbReference type="ARBA" id="ARBA00022692"/>
    </source>
</evidence>
<evidence type="ECO:0000256" key="7">
    <source>
        <dbReference type="ARBA" id="ARBA00022989"/>
    </source>
</evidence>
<dbReference type="PANTHER" id="PTHR43823">
    <property type="entry name" value="SPORULATION PROTEIN YKVU"/>
    <property type="match status" value="1"/>
</dbReference>
<keyword evidence="5" id="KW-1003">Cell membrane</keyword>
<dbReference type="CDD" id="cd13143">
    <property type="entry name" value="MATE_MepA_like"/>
    <property type="match status" value="1"/>
</dbReference>
<keyword evidence="8 10" id="KW-0472">Membrane</keyword>
<dbReference type="AlphaFoldDB" id="A0AAW5JQE7"/>
<feature type="transmembrane region" description="Helical" evidence="10">
    <location>
        <begin position="391"/>
        <end position="411"/>
    </location>
</feature>
<feature type="transmembrane region" description="Helical" evidence="10">
    <location>
        <begin position="21"/>
        <end position="38"/>
    </location>
</feature>
<feature type="transmembrane region" description="Helical" evidence="10">
    <location>
        <begin position="139"/>
        <end position="160"/>
    </location>
</feature>
<keyword evidence="4" id="KW-0813">Transport</keyword>
<evidence type="ECO:0000256" key="8">
    <source>
        <dbReference type="ARBA" id="ARBA00023136"/>
    </source>
</evidence>
<protein>
    <recommendedName>
        <fullName evidence="3">Multidrug export protein MepA</fullName>
    </recommendedName>
</protein>
<evidence type="ECO:0000256" key="2">
    <source>
        <dbReference type="ARBA" id="ARBA00008417"/>
    </source>
</evidence>
<feature type="transmembrane region" description="Helical" evidence="10">
    <location>
        <begin position="53"/>
        <end position="75"/>
    </location>
</feature>
<comment type="similarity">
    <text evidence="2">Belongs to the multi antimicrobial extrusion (MATE) (TC 2.A.66.1) family. MepA subfamily.</text>
</comment>
<feature type="transmembrane region" description="Helical" evidence="10">
    <location>
        <begin position="238"/>
        <end position="255"/>
    </location>
</feature>
<dbReference type="GO" id="GO:0015297">
    <property type="term" value="F:antiporter activity"/>
    <property type="evidence" value="ECO:0007669"/>
    <property type="project" value="InterPro"/>
</dbReference>
<dbReference type="EMBL" id="JANFYS010000006">
    <property type="protein sequence ID" value="MCQ4769639.1"/>
    <property type="molecule type" value="Genomic_DNA"/>
</dbReference>
<dbReference type="PANTHER" id="PTHR43823:SF3">
    <property type="entry name" value="MULTIDRUG EXPORT PROTEIN MEPA"/>
    <property type="match status" value="1"/>
</dbReference>
<dbReference type="GO" id="GO:0005886">
    <property type="term" value="C:plasma membrane"/>
    <property type="evidence" value="ECO:0007669"/>
    <property type="project" value="UniProtKB-SubCell"/>
</dbReference>
<comment type="subcellular location">
    <subcellularLocation>
        <location evidence="1">Cell membrane</location>
        <topology evidence="1">Multi-pass membrane protein</topology>
    </subcellularLocation>
</comment>
<feature type="transmembrane region" description="Helical" evidence="10">
    <location>
        <begin position="324"/>
        <end position="349"/>
    </location>
</feature>
<feature type="transmembrane region" description="Helical" evidence="10">
    <location>
        <begin position="96"/>
        <end position="119"/>
    </location>
</feature>
<sequence length="470" mass="50242">MKPKRQNDLGKDPLGPLLLRLAVPAITAQLVNALYNIVDRMYIGHIQGVGDLALTGLGVAFPVLMFISALSALAGMGGGSRAAIRMGAGDEEGANAILGGCTALLVLVSIVVTVVFQLLREPMLYAFGASGNTIGYASGYLKIYLWGTIAVQLSLGLNNFITTQGFSTTSMLTVVIGAVCNIVLDPIFIFGLDLGVQGAALATILSQAVSAVWVLAFLTGRKSRLKIRRRHLRLDPKVLLPVAAIGVSPFIMQSTESLVNIALNSSLKHYGSDTFVGAMTIASSVMQVLTMPFMGLSQGAQPIIGYNYGAGNTDRVKRTFRMMFAAGMSLSILGFALVQLFPGAFIAIFNDKPELVQATEWAMHIYFGGMFMLGMQFSCQQTFVALGQAKVSLFLALLRKIVLLIPLVYLLPRVLPALLPPAMADREVFSVYLAEPIADICAATVTGLVFLWKFPRILKKRTGELSGGPA</sequence>
<evidence type="ECO:0000256" key="5">
    <source>
        <dbReference type="ARBA" id="ARBA00022475"/>
    </source>
</evidence>
<keyword evidence="6 10" id="KW-0812">Transmembrane</keyword>
<evidence type="ECO:0000313" key="11">
    <source>
        <dbReference type="EMBL" id="MCQ4769639.1"/>
    </source>
</evidence>
<dbReference type="InterPro" id="IPR045070">
    <property type="entry name" value="MATE_MepA-like"/>
</dbReference>
<evidence type="ECO:0000313" key="12">
    <source>
        <dbReference type="Proteomes" id="UP001204562"/>
    </source>
</evidence>
<evidence type="ECO:0000256" key="1">
    <source>
        <dbReference type="ARBA" id="ARBA00004651"/>
    </source>
</evidence>
<dbReference type="NCBIfam" id="TIGR00797">
    <property type="entry name" value="matE"/>
    <property type="match status" value="1"/>
</dbReference>
<feature type="transmembrane region" description="Helical" evidence="10">
    <location>
        <begin position="172"/>
        <end position="192"/>
    </location>
</feature>
<feature type="transmembrane region" description="Helical" evidence="10">
    <location>
        <begin position="198"/>
        <end position="218"/>
    </location>
</feature>
<name>A0AAW5JQE7_9FIRM</name>
<organism evidence="11 12">
    <name type="scientific">Intestinimonas massiliensis</name>
    <name type="common">ex Afouda et al. 2020</name>
    <dbReference type="NCBI Taxonomy" id="1673721"/>
    <lineage>
        <taxon>Bacteria</taxon>
        <taxon>Bacillati</taxon>
        <taxon>Bacillota</taxon>
        <taxon>Clostridia</taxon>
        <taxon>Eubacteriales</taxon>
        <taxon>Intestinimonas</taxon>
    </lineage>
</organism>
<feature type="transmembrane region" description="Helical" evidence="10">
    <location>
        <begin position="361"/>
        <end position="379"/>
    </location>
</feature>
<evidence type="ECO:0000256" key="3">
    <source>
        <dbReference type="ARBA" id="ARBA00022106"/>
    </source>
</evidence>
<dbReference type="GO" id="GO:0046677">
    <property type="term" value="P:response to antibiotic"/>
    <property type="evidence" value="ECO:0007669"/>
    <property type="project" value="UniProtKB-KW"/>
</dbReference>
<keyword evidence="9" id="KW-0046">Antibiotic resistance</keyword>
<feature type="transmembrane region" description="Helical" evidence="10">
    <location>
        <begin position="275"/>
        <end position="296"/>
    </location>
</feature>
<evidence type="ECO:0000256" key="4">
    <source>
        <dbReference type="ARBA" id="ARBA00022448"/>
    </source>
</evidence>
<dbReference type="RefSeq" id="WP_256303364.1">
    <property type="nucleotide sequence ID" value="NZ_JANFYS010000006.1"/>
</dbReference>
<gene>
    <name evidence="11" type="ORF">NE579_04040</name>
</gene>